<dbReference type="PANTHER" id="PTHR46060">
    <property type="entry name" value="MARINER MOS1 TRANSPOSASE-LIKE PROTEIN"/>
    <property type="match status" value="1"/>
</dbReference>
<reference evidence="1 2" key="1">
    <citation type="submission" date="2022-01" db="EMBL/GenBank/DDBJ databases">
        <title>A chromosomal length assembly of Cordylochernes scorpioides.</title>
        <authorList>
            <person name="Zeh D."/>
            <person name="Zeh J."/>
        </authorList>
    </citation>
    <scope>NUCLEOTIDE SEQUENCE [LARGE SCALE GENOMIC DNA]</scope>
    <source>
        <strain evidence="1">IN4F17</strain>
        <tissue evidence="1">Whole Body</tissue>
    </source>
</reference>
<evidence type="ECO:0000313" key="2">
    <source>
        <dbReference type="Proteomes" id="UP001235939"/>
    </source>
</evidence>
<keyword evidence="2" id="KW-1185">Reference proteome</keyword>
<sequence>MTKTKDTTTKKEASSTKYRVMRVNNPKNGLVHYELVPEGQTINQHYYLDVLRRLREAVRQKRPEKWAKKNWLLHHDNARLHTAVTVQLYLAKHGITLLP</sequence>
<evidence type="ECO:0008006" key="3">
    <source>
        <dbReference type="Google" id="ProtNLM"/>
    </source>
</evidence>
<dbReference type="Proteomes" id="UP001235939">
    <property type="component" value="Chromosome 06"/>
</dbReference>
<accession>A0ABY6KKJ6</accession>
<organism evidence="1 2">
    <name type="scientific">Cordylochernes scorpioides</name>
    <dbReference type="NCBI Taxonomy" id="51811"/>
    <lineage>
        <taxon>Eukaryota</taxon>
        <taxon>Metazoa</taxon>
        <taxon>Ecdysozoa</taxon>
        <taxon>Arthropoda</taxon>
        <taxon>Chelicerata</taxon>
        <taxon>Arachnida</taxon>
        <taxon>Pseudoscorpiones</taxon>
        <taxon>Cheliferoidea</taxon>
        <taxon>Chernetidae</taxon>
        <taxon>Cordylochernes</taxon>
    </lineage>
</organism>
<dbReference type="Pfam" id="PF01359">
    <property type="entry name" value="Transposase_1"/>
    <property type="match status" value="1"/>
</dbReference>
<dbReference type="InterPro" id="IPR001888">
    <property type="entry name" value="Transposase_1"/>
</dbReference>
<dbReference type="InterPro" id="IPR036397">
    <property type="entry name" value="RNaseH_sf"/>
</dbReference>
<dbReference type="PANTHER" id="PTHR46060:SF1">
    <property type="entry name" value="MARINER MOS1 TRANSPOSASE-LIKE PROTEIN"/>
    <property type="match status" value="1"/>
</dbReference>
<proteinExistence type="predicted"/>
<dbReference type="Gene3D" id="3.30.420.10">
    <property type="entry name" value="Ribonuclease H-like superfamily/Ribonuclease H"/>
    <property type="match status" value="1"/>
</dbReference>
<dbReference type="InterPro" id="IPR052709">
    <property type="entry name" value="Transposase-MT_Hybrid"/>
</dbReference>
<name>A0ABY6KKJ6_9ARAC</name>
<gene>
    <name evidence="1" type="ORF">LAZ67_6002576</name>
</gene>
<protein>
    <recommendedName>
        <fullName evidence="3">Transposase</fullName>
    </recommendedName>
</protein>
<evidence type="ECO:0000313" key="1">
    <source>
        <dbReference type="EMBL" id="UYV69143.1"/>
    </source>
</evidence>
<dbReference type="EMBL" id="CP092868">
    <property type="protein sequence ID" value="UYV69143.1"/>
    <property type="molecule type" value="Genomic_DNA"/>
</dbReference>